<keyword evidence="2 9" id="KW-0575">Peroxidase</keyword>
<evidence type="ECO:0000313" key="9">
    <source>
        <dbReference type="EMBL" id="KKZ71917.1"/>
    </source>
</evidence>
<evidence type="ECO:0000256" key="5">
    <source>
        <dbReference type="ARBA" id="ARBA00023004"/>
    </source>
</evidence>
<dbReference type="EMBL" id="LAQS01000032">
    <property type="protein sequence ID" value="KKZ71917.1"/>
    <property type="molecule type" value="Genomic_DNA"/>
</dbReference>
<proteinExistence type="inferred from homology"/>
<evidence type="ECO:0000313" key="10">
    <source>
        <dbReference type="Proteomes" id="UP000265325"/>
    </source>
</evidence>
<accession>A0A2P2GK87</accession>
<dbReference type="SUPFAM" id="SSF54909">
    <property type="entry name" value="Dimeric alpha+beta barrel"/>
    <property type="match status" value="1"/>
</dbReference>
<evidence type="ECO:0000256" key="3">
    <source>
        <dbReference type="ARBA" id="ARBA00022723"/>
    </source>
</evidence>
<evidence type="ECO:0000256" key="6">
    <source>
        <dbReference type="ARBA" id="ARBA00025737"/>
    </source>
</evidence>
<feature type="domain" description="Dyp-type peroxidase C-terminal" evidence="8">
    <location>
        <begin position="136"/>
        <end position="300"/>
    </location>
</feature>
<dbReference type="InterPro" id="IPR011008">
    <property type="entry name" value="Dimeric_a/b-barrel"/>
</dbReference>
<sequence>MVTPQPVLAPPSKAAVFLVATVNPGGEAAVRDALDGFAGLVRSVGFREPEGALSCVVGIGATVWGRLFDGPLPRELHPFVPLEGLRHRAPATPGDLLFHVRAQRMDLCFELARLIARSLAGAVTVVDEVHGFRYFDERDLLGFVDGSENPEGGVAAGAVLVGDEDPGFRGGSYVIVQKYLHDMTAWQGLTVDEQERVIGRHKADNVELPDDVKPPDSHVALNTITDEDGTERQILRANMPFGNVGSGEFGTYFIGYARTPAVTELMLSHMFLGDPPGTTDRILDFSTAVTGCLFHVPSADFLDDLPDPPTAAATATAGSAAATTPAPSVVRTAPGGTLGIGSMKGA</sequence>
<dbReference type="PANTHER" id="PTHR30521">
    <property type="entry name" value="DEFERROCHELATASE/PEROXIDASE"/>
    <property type="match status" value="1"/>
</dbReference>
<gene>
    <name evidence="9" type="ORF">VO63_21005</name>
</gene>
<evidence type="ECO:0000256" key="1">
    <source>
        <dbReference type="ARBA" id="ARBA00001970"/>
    </source>
</evidence>
<dbReference type="AlphaFoldDB" id="A0A2P2GK87"/>
<dbReference type="Proteomes" id="UP000265325">
    <property type="component" value="Unassembled WGS sequence"/>
</dbReference>
<dbReference type="RefSeq" id="WP_046909434.1">
    <property type="nucleotide sequence ID" value="NZ_JBHMCW010000012.1"/>
</dbReference>
<comment type="cofactor">
    <cofactor evidence="1">
        <name>heme b</name>
        <dbReference type="ChEBI" id="CHEBI:60344"/>
    </cofactor>
</comment>
<evidence type="ECO:0000259" key="8">
    <source>
        <dbReference type="Pfam" id="PF20628"/>
    </source>
</evidence>
<evidence type="ECO:0000256" key="4">
    <source>
        <dbReference type="ARBA" id="ARBA00023002"/>
    </source>
</evidence>
<keyword evidence="4" id="KW-0560">Oxidoreductase</keyword>
<name>A0A2P2GK87_STREW</name>
<dbReference type="OrthoDB" id="3251355at2"/>
<dbReference type="NCBIfam" id="TIGR01413">
    <property type="entry name" value="Dyp_perox_fam"/>
    <property type="match status" value="1"/>
</dbReference>
<keyword evidence="3" id="KW-0479">Metal-binding</keyword>
<dbReference type="InterPro" id="IPR048328">
    <property type="entry name" value="Dyp_perox_C"/>
</dbReference>
<evidence type="ECO:0000256" key="2">
    <source>
        <dbReference type="ARBA" id="ARBA00022559"/>
    </source>
</evidence>
<dbReference type="Pfam" id="PF20628">
    <property type="entry name" value="Dyp_perox_C"/>
    <property type="match status" value="1"/>
</dbReference>
<keyword evidence="5" id="KW-0408">Iron</keyword>
<dbReference type="InterPro" id="IPR006314">
    <property type="entry name" value="Dyp_peroxidase"/>
</dbReference>
<dbReference type="GO" id="GO:0005829">
    <property type="term" value="C:cytosol"/>
    <property type="evidence" value="ECO:0007669"/>
    <property type="project" value="TreeGrafter"/>
</dbReference>
<dbReference type="GO" id="GO:0046872">
    <property type="term" value="F:metal ion binding"/>
    <property type="evidence" value="ECO:0007669"/>
    <property type="project" value="UniProtKB-KW"/>
</dbReference>
<comment type="caution">
    <text evidence="9">The sequence shown here is derived from an EMBL/GenBank/DDBJ whole genome shotgun (WGS) entry which is preliminary data.</text>
</comment>
<comment type="similarity">
    <text evidence="6">Belongs to the DyP-type peroxidase family.</text>
</comment>
<dbReference type="PROSITE" id="PS51404">
    <property type="entry name" value="DYP_PEROXIDASE"/>
    <property type="match status" value="1"/>
</dbReference>
<dbReference type="InterPro" id="IPR048327">
    <property type="entry name" value="Dyp_perox_N"/>
</dbReference>
<dbReference type="GO" id="GO:0020037">
    <property type="term" value="F:heme binding"/>
    <property type="evidence" value="ECO:0007669"/>
    <property type="project" value="InterPro"/>
</dbReference>
<keyword evidence="10" id="KW-1185">Reference proteome</keyword>
<protein>
    <submittedName>
        <fullName evidence="9">Peroxidase</fullName>
    </submittedName>
</protein>
<reference evidence="9 10" key="1">
    <citation type="submission" date="2015-05" db="EMBL/GenBank/DDBJ databases">
        <title>Draft Genome assembly of Streptomyces showdoensis.</title>
        <authorList>
            <person name="Thapa K.K."/>
            <person name="Metsa-Ketela M."/>
        </authorList>
    </citation>
    <scope>NUCLEOTIDE SEQUENCE [LARGE SCALE GENOMIC DNA]</scope>
    <source>
        <strain evidence="9 10">ATCC 15227</strain>
    </source>
</reference>
<evidence type="ECO:0000259" key="7">
    <source>
        <dbReference type="Pfam" id="PF04261"/>
    </source>
</evidence>
<dbReference type="GO" id="GO:0004601">
    <property type="term" value="F:peroxidase activity"/>
    <property type="evidence" value="ECO:0007669"/>
    <property type="project" value="UniProtKB-KW"/>
</dbReference>
<organism evidence="9 10">
    <name type="scientific">Streptomyces showdoensis</name>
    <dbReference type="NCBI Taxonomy" id="68268"/>
    <lineage>
        <taxon>Bacteria</taxon>
        <taxon>Bacillati</taxon>
        <taxon>Actinomycetota</taxon>
        <taxon>Actinomycetes</taxon>
        <taxon>Kitasatosporales</taxon>
        <taxon>Streptomycetaceae</taxon>
        <taxon>Streptomyces</taxon>
    </lineage>
</organism>
<dbReference type="Pfam" id="PF04261">
    <property type="entry name" value="Dyp_perox_N"/>
    <property type="match status" value="1"/>
</dbReference>
<feature type="domain" description="Dyp-type peroxidase N-terminal" evidence="7">
    <location>
        <begin position="5"/>
        <end position="133"/>
    </location>
</feature>
<dbReference type="PANTHER" id="PTHR30521:SF0">
    <property type="entry name" value="DYP-TYPE PEROXIDASE FAMILY PROTEIN"/>
    <property type="match status" value="1"/>
</dbReference>